<name>A0A4R2H1L4_9ACTN</name>
<dbReference type="Gene3D" id="3.40.980.20">
    <property type="entry name" value="Four-carbon acid sugar kinase, nucleotide binding domain"/>
    <property type="match status" value="1"/>
</dbReference>
<proteinExistence type="inferred from homology"/>
<dbReference type="RefSeq" id="WP_132213646.1">
    <property type="nucleotide sequence ID" value="NZ_SLWN01000015.1"/>
</dbReference>
<comment type="caution">
    <text evidence="9">The sequence shown here is derived from an EMBL/GenBank/DDBJ whole genome shotgun (WGS) entry which is preliminary data.</text>
</comment>
<dbReference type="GO" id="GO:0005524">
    <property type="term" value="F:ATP binding"/>
    <property type="evidence" value="ECO:0007669"/>
    <property type="project" value="UniProtKB-KW"/>
</dbReference>
<dbReference type="InterPro" id="IPR037051">
    <property type="entry name" value="4-carb_acid_sugar_kinase_N_sf"/>
</dbReference>
<dbReference type="InterPro" id="IPR042213">
    <property type="entry name" value="NBD_C_sf"/>
</dbReference>
<evidence type="ECO:0000259" key="8">
    <source>
        <dbReference type="Pfam" id="PF17042"/>
    </source>
</evidence>
<comment type="similarity">
    <text evidence="1">Belongs to the four-carbon acid sugar kinase family.</text>
</comment>
<dbReference type="GO" id="GO:0016301">
    <property type="term" value="F:kinase activity"/>
    <property type="evidence" value="ECO:0007669"/>
    <property type="project" value="UniProtKB-KW"/>
</dbReference>
<evidence type="ECO:0000256" key="2">
    <source>
        <dbReference type="ARBA" id="ARBA00022679"/>
    </source>
</evidence>
<keyword evidence="4" id="KW-0418">Kinase</keyword>
<evidence type="ECO:0000259" key="7">
    <source>
        <dbReference type="Pfam" id="PF07005"/>
    </source>
</evidence>
<evidence type="ECO:0000256" key="3">
    <source>
        <dbReference type="ARBA" id="ARBA00022741"/>
    </source>
</evidence>
<protein>
    <submittedName>
        <fullName evidence="9">Uncharacterized protein YgbK (DUF1537 family)</fullName>
    </submittedName>
</protein>
<keyword evidence="6" id="KW-0119">Carbohydrate metabolism</keyword>
<evidence type="ECO:0000256" key="5">
    <source>
        <dbReference type="ARBA" id="ARBA00022840"/>
    </source>
</evidence>
<dbReference type="Pfam" id="PF07005">
    <property type="entry name" value="SBD_N"/>
    <property type="match status" value="1"/>
</dbReference>
<keyword evidence="10" id="KW-1185">Reference proteome</keyword>
<dbReference type="SUPFAM" id="SSF142764">
    <property type="entry name" value="YgbK-like"/>
    <property type="match status" value="1"/>
</dbReference>
<evidence type="ECO:0000313" key="9">
    <source>
        <dbReference type="EMBL" id="TCO18579.1"/>
    </source>
</evidence>
<evidence type="ECO:0000256" key="4">
    <source>
        <dbReference type="ARBA" id="ARBA00022777"/>
    </source>
</evidence>
<dbReference type="EMBL" id="SLWN01000015">
    <property type="protein sequence ID" value="TCO18579.1"/>
    <property type="molecule type" value="Genomic_DNA"/>
</dbReference>
<dbReference type="InterPro" id="IPR010737">
    <property type="entry name" value="4-carb_acid_sugar_kinase_N"/>
</dbReference>
<evidence type="ECO:0000256" key="6">
    <source>
        <dbReference type="ARBA" id="ARBA00023277"/>
    </source>
</evidence>
<feature type="domain" description="Four-carbon acid sugar kinase N-terminal" evidence="7">
    <location>
        <begin position="5"/>
        <end position="237"/>
    </location>
</feature>
<keyword evidence="5" id="KW-0067">ATP-binding</keyword>
<keyword evidence="3" id="KW-0547">Nucleotide-binding</keyword>
<dbReference type="InterPro" id="IPR031475">
    <property type="entry name" value="NBD_C"/>
</dbReference>
<evidence type="ECO:0000256" key="1">
    <source>
        <dbReference type="ARBA" id="ARBA00005715"/>
    </source>
</evidence>
<gene>
    <name evidence="9" type="ORF">EV652_115123</name>
</gene>
<feature type="domain" description="Four-carbon acid sugar kinase nucleotide binding" evidence="8">
    <location>
        <begin position="263"/>
        <end position="413"/>
    </location>
</feature>
<keyword evidence="2" id="KW-0808">Transferase</keyword>
<reference evidence="9 10" key="1">
    <citation type="journal article" date="2015" name="Stand. Genomic Sci.">
        <title>Genomic Encyclopedia of Bacterial and Archaeal Type Strains, Phase III: the genomes of soil and plant-associated and newly described type strains.</title>
        <authorList>
            <person name="Whitman W.B."/>
            <person name="Woyke T."/>
            <person name="Klenk H.P."/>
            <person name="Zhou Y."/>
            <person name="Lilburn T.G."/>
            <person name="Beck B.J."/>
            <person name="De Vos P."/>
            <person name="Vandamme P."/>
            <person name="Eisen J.A."/>
            <person name="Garrity G."/>
            <person name="Hugenholtz P."/>
            <person name="Kyrpides N.C."/>
        </authorList>
    </citation>
    <scope>NUCLEOTIDE SEQUENCE [LARGE SCALE GENOMIC DNA]</scope>
    <source>
        <strain evidence="9 10">VKM Ac-2572</strain>
    </source>
</reference>
<dbReference type="Gene3D" id="3.40.50.10840">
    <property type="entry name" value="Putative sugar-binding, N-terminal domain"/>
    <property type="match status" value="1"/>
</dbReference>
<evidence type="ECO:0000313" key="10">
    <source>
        <dbReference type="Proteomes" id="UP000294508"/>
    </source>
</evidence>
<dbReference type="OrthoDB" id="191465at2"/>
<organism evidence="9 10">
    <name type="scientific">Kribbella steppae</name>
    <dbReference type="NCBI Taxonomy" id="2512223"/>
    <lineage>
        <taxon>Bacteria</taxon>
        <taxon>Bacillati</taxon>
        <taxon>Actinomycetota</taxon>
        <taxon>Actinomycetes</taxon>
        <taxon>Propionibacteriales</taxon>
        <taxon>Kribbellaceae</taxon>
        <taxon>Kribbella</taxon>
    </lineage>
</organism>
<accession>A0A4R2H1L4</accession>
<dbReference type="AlphaFoldDB" id="A0A4R2H1L4"/>
<sequence length="421" mass="44700">MVEAAFYGDDFTGSTDALRQFERCGLRAVLLVDLPPTDELRDLASRYDVIGVAGIARSLAPDEQEAQIRPILTALRDLRPRVVQYKICSTVDSSPQLGSIGRALEVGRSIFGPAVVPVLAAQPELGRYTVFSHHFAAEAGTIHRLDRQPTMANHPATPMPEADLRVHLAAQTDLQLGALHLTWYAELPDRYAQSSDDAVILDVLTDTDLRLLGQTLVASSNSHPLFAIGSGGLSRALAMNLATAVPPTGPRPLTEAPGRSQVLVVSGSQSIRTREQIEYAVSAGWLSLELRDPTVVRRTAVAAFRDGVPGVVVHTGERVGQPAHDLVSSLGEALAGVARAVVEDTKVRRVVIAGGDTSGRVVRSLGVSTLELVSGVNDFGPGSALCRVTSPDTTIDGLHVLLKGGQIGAPDLFERFSLLSG</sequence>
<dbReference type="Pfam" id="PF17042">
    <property type="entry name" value="NBD_C"/>
    <property type="match status" value="1"/>
</dbReference>
<dbReference type="Proteomes" id="UP000294508">
    <property type="component" value="Unassembled WGS sequence"/>
</dbReference>